<name>A0A6J4MIQ4_9ACTN</name>
<organism evidence="1">
    <name type="scientific">uncultured Nocardioidaceae bacterium</name>
    <dbReference type="NCBI Taxonomy" id="253824"/>
    <lineage>
        <taxon>Bacteria</taxon>
        <taxon>Bacillati</taxon>
        <taxon>Actinomycetota</taxon>
        <taxon>Actinomycetes</taxon>
        <taxon>Propionibacteriales</taxon>
        <taxon>Nocardioidaceae</taxon>
        <taxon>environmental samples</taxon>
    </lineage>
</organism>
<sequence>MVSSALTSFSSDRVQGVSSALTARDDACLSVRGWDVFAGAFFAGVFSAAF</sequence>
<dbReference type="AlphaFoldDB" id="A0A6J4MIQ4"/>
<accession>A0A6J4MIQ4</accession>
<protein>
    <submittedName>
        <fullName evidence="1">Uncharacterized protein</fullName>
    </submittedName>
</protein>
<proteinExistence type="predicted"/>
<evidence type="ECO:0000313" key="1">
    <source>
        <dbReference type="EMBL" id="CAA9360583.1"/>
    </source>
</evidence>
<dbReference type="EMBL" id="CADCUK010000009">
    <property type="protein sequence ID" value="CAA9360583.1"/>
    <property type="molecule type" value="Genomic_DNA"/>
</dbReference>
<gene>
    <name evidence="1" type="ORF">AVDCRST_MAG47-146</name>
</gene>
<reference evidence="1" key="1">
    <citation type="submission" date="2020-02" db="EMBL/GenBank/DDBJ databases">
        <authorList>
            <person name="Meier V. D."/>
        </authorList>
    </citation>
    <scope>NUCLEOTIDE SEQUENCE</scope>
    <source>
        <strain evidence="1">AVDCRST_MAG47</strain>
    </source>
</reference>